<reference evidence="1" key="1">
    <citation type="journal article" date="2022" name="bioRxiv">
        <title>Sequencing and chromosome-scale assembly of the giantPleurodeles waltlgenome.</title>
        <authorList>
            <person name="Brown T."/>
            <person name="Elewa A."/>
            <person name="Iarovenko S."/>
            <person name="Subramanian E."/>
            <person name="Araus A.J."/>
            <person name="Petzold A."/>
            <person name="Susuki M."/>
            <person name="Suzuki K.-i.T."/>
            <person name="Hayashi T."/>
            <person name="Toyoda A."/>
            <person name="Oliveira C."/>
            <person name="Osipova E."/>
            <person name="Leigh N.D."/>
            <person name="Simon A."/>
            <person name="Yun M.H."/>
        </authorList>
    </citation>
    <scope>NUCLEOTIDE SEQUENCE</scope>
    <source>
        <strain evidence="1">20211129_DDA</strain>
        <tissue evidence="1">Liver</tissue>
    </source>
</reference>
<protein>
    <submittedName>
        <fullName evidence="1">Uncharacterized protein</fullName>
    </submittedName>
</protein>
<evidence type="ECO:0000313" key="2">
    <source>
        <dbReference type="Proteomes" id="UP001066276"/>
    </source>
</evidence>
<evidence type="ECO:0000313" key="1">
    <source>
        <dbReference type="EMBL" id="KAJ1165233.1"/>
    </source>
</evidence>
<dbReference type="EMBL" id="JANPWB010000008">
    <property type="protein sequence ID" value="KAJ1165233.1"/>
    <property type="molecule type" value="Genomic_DNA"/>
</dbReference>
<proteinExistence type="predicted"/>
<sequence>MEGSRVARPLAWGIILISSVGSTIVFGSPISGMQEPGEGLRRILHLRSGIGESACFLQINNHGRVDAVPRQTIYSKYVGPEYEPRHEGYAQEPAARFLQFSANDYHFANLLLIAFLLTEDP</sequence>
<dbReference type="AlphaFoldDB" id="A0AAV7SMC4"/>
<organism evidence="1 2">
    <name type="scientific">Pleurodeles waltl</name>
    <name type="common">Iberian ribbed newt</name>
    <dbReference type="NCBI Taxonomy" id="8319"/>
    <lineage>
        <taxon>Eukaryota</taxon>
        <taxon>Metazoa</taxon>
        <taxon>Chordata</taxon>
        <taxon>Craniata</taxon>
        <taxon>Vertebrata</taxon>
        <taxon>Euteleostomi</taxon>
        <taxon>Amphibia</taxon>
        <taxon>Batrachia</taxon>
        <taxon>Caudata</taxon>
        <taxon>Salamandroidea</taxon>
        <taxon>Salamandridae</taxon>
        <taxon>Pleurodelinae</taxon>
        <taxon>Pleurodeles</taxon>
    </lineage>
</organism>
<keyword evidence="2" id="KW-1185">Reference proteome</keyword>
<gene>
    <name evidence="1" type="ORF">NDU88_005661</name>
</gene>
<accession>A0AAV7SMC4</accession>
<dbReference type="Proteomes" id="UP001066276">
    <property type="component" value="Chromosome 4_2"/>
</dbReference>
<comment type="caution">
    <text evidence="1">The sequence shown here is derived from an EMBL/GenBank/DDBJ whole genome shotgun (WGS) entry which is preliminary data.</text>
</comment>
<name>A0AAV7SMC4_PLEWA</name>